<dbReference type="GO" id="GO:0008017">
    <property type="term" value="F:microtubule binding"/>
    <property type="evidence" value="ECO:0007669"/>
    <property type="project" value="UniProtKB-UniRule"/>
</dbReference>
<dbReference type="InterPro" id="IPR036322">
    <property type="entry name" value="WD40_repeat_dom_sf"/>
</dbReference>
<dbReference type="PANTHER" id="PTHR19845:SF0">
    <property type="entry name" value="KATANIN P80 WD40 REPEAT-CONTAINING SUBUNIT B1"/>
    <property type="match status" value="1"/>
</dbReference>
<feature type="repeat" description="WD" evidence="8">
    <location>
        <begin position="140"/>
        <end position="181"/>
    </location>
</feature>
<keyword evidence="2 7" id="KW-0963">Cytoplasm</keyword>
<evidence type="ECO:0000256" key="9">
    <source>
        <dbReference type="SAM" id="MobiDB-lite"/>
    </source>
</evidence>
<feature type="compositionally biased region" description="Acidic residues" evidence="9">
    <location>
        <begin position="411"/>
        <end position="421"/>
    </location>
</feature>
<feature type="domain" description="Katanin p80 subunit C-terminal" evidence="10">
    <location>
        <begin position="629"/>
        <end position="786"/>
    </location>
</feature>
<dbReference type="Gene3D" id="2.130.10.10">
    <property type="entry name" value="YVTN repeat-like/Quinoprotein amine dehydrogenase"/>
    <property type="match status" value="2"/>
</dbReference>
<dbReference type="AlphaFoldDB" id="A0A9P0G2H3"/>
<dbReference type="GO" id="GO:0051301">
    <property type="term" value="P:cell division"/>
    <property type="evidence" value="ECO:0007669"/>
    <property type="project" value="UniProtKB-KW"/>
</dbReference>
<evidence type="ECO:0000256" key="4">
    <source>
        <dbReference type="ARBA" id="ARBA00022701"/>
    </source>
</evidence>
<feature type="repeat" description="WD" evidence="8">
    <location>
        <begin position="56"/>
        <end position="97"/>
    </location>
</feature>
<feature type="region of interest" description="Disordered" evidence="9">
    <location>
        <begin position="372"/>
        <end position="431"/>
    </location>
</feature>
<evidence type="ECO:0000259" key="10">
    <source>
        <dbReference type="Pfam" id="PF13925"/>
    </source>
</evidence>
<keyword evidence="12" id="KW-1185">Reference proteome</keyword>
<keyword evidence="7" id="KW-0498">Mitosis</keyword>
<dbReference type="InterPro" id="IPR026962">
    <property type="entry name" value="KTNB1"/>
</dbReference>
<dbReference type="CDD" id="cd00200">
    <property type="entry name" value="WD40"/>
    <property type="match status" value="1"/>
</dbReference>
<keyword evidence="7" id="KW-0132">Cell division</keyword>
<dbReference type="GO" id="GO:0005874">
    <property type="term" value="C:microtubule"/>
    <property type="evidence" value="ECO:0007669"/>
    <property type="project" value="UniProtKB-KW"/>
</dbReference>
<dbReference type="SMART" id="SM00320">
    <property type="entry name" value="WD40"/>
    <property type="match status" value="6"/>
</dbReference>
<dbReference type="PROSITE" id="PS50294">
    <property type="entry name" value="WD_REPEATS_REGION"/>
    <property type="match status" value="5"/>
</dbReference>
<evidence type="ECO:0000256" key="6">
    <source>
        <dbReference type="ARBA" id="ARBA00023212"/>
    </source>
</evidence>
<dbReference type="InterPro" id="IPR001680">
    <property type="entry name" value="WD40_rpt"/>
</dbReference>
<dbReference type="Proteomes" id="UP001152759">
    <property type="component" value="Chromosome 5"/>
</dbReference>
<protein>
    <recommendedName>
        <fullName evidence="7">Katanin p80 WD40 repeat-containing subunit B1</fullName>
        <shortName evidence="7">Katanin p80 subunit B1</shortName>
    </recommendedName>
    <alternativeName>
        <fullName evidence="7">p80 katanin</fullName>
    </alternativeName>
</protein>
<evidence type="ECO:0000313" key="11">
    <source>
        <dbReference type="EMBL" id="CAH0772847.1"/>
    </source>
</evidence>
<dbReference type="GO" id="GO:0008352">
    <property type="term" value="C:katanin complex"/>
    <property type="evidence" value="ECO:0007669"/>
    <property type="project" value="InterPro"/>
</dbReference>
<feature type="region of interest" description="Disordered" evidence="9">
    <location>
        <begin position="326"/>
        <end position="355"/>
    </location>
</feature>
<dbReference type="FunFam" id="2.130.10.10:FF:000462">
    <property type="entry name" value="Katanin p80 WD40 repeat-containing subunit B1"/>
    <property type="match status" value="1"/>
</dbReference>
<dbReference type="EMBL" id="OU963866">
    <property type="protein sequence ID" value="CAH0772847.1"/>
    <property type="molecule type" value="Genomic_DNA"/>
</dbReference>
<keyword evidence="3 8" id="KW-0853">WD repeat</keyword>
<keyword evidence="7" id="KW-0131">Cell cycle</keyword>
<dbReference type="InterPro" id="IPR019775">
    <property type="entry name" value="WD40_repeat_CS"/>
</dbReference>
<dbReference type="SUPFAM" id="SSF50978">
    <property type="entry name" value="WD40 repeat-like"/>
    <property type="match status" value="1"/>
</dbReference>
<evidence type="ECO:0000256" key="1">
    <source>
        <dbReference type="ARBA" id="ARBA00004245"/>
    </source>
</evidence>
<dbReference type="GO" id="GO:0000922">
    <property type="term" value="C:spindle pole"/>
    <property type="evidence" value="ECO:0007669"/>
    <property type="project" value="UniProtKB-SubCell"/>
</dbReference>
<dbReference type="PRINTS" id="PR00320">
    <property type="entry name" value="GPROTEINBRPT"/>
</dbReference>
<evidence type="ECO:0000313" key="12">
    <source>
        <dbReference type="Proteomes" id="UP001152759"/>
    </source>
</evidence>
<feature type="repeat" description="WD" evidence="8">
    <location>
        <begin position="13"/>
        <end position="55"/>
    </location>
</feature>
<accession>A0A9P0G2H3</accession>
<reference evidence="11" key="1">
    <citation type="submission" date="2021-12" db="EMBL/GenBank/DDBJ databases">
        <authorList>
            <person name="King R."/>
        </authorList>
    </citation>
    <scope>NUCLEOTIDE SEQUENCE</scope>
</reference>
<dbReference type="PANTHER" id="PTHR19845">
    <property type="entry name" value="KATANIN P80 SUBUNIT"/>
    <property type="match status" value="1"/>
</dbReference>
<feature type="compositionally biased region" description="Polar residues" evidence="9">
    <location>
        <begin position="462"/>
        <end position="478"/>
    </location>
</feature>
<evidence type="ECO:0000256" key="8">
    <source>
        <dbReference type="PROSITE-ProRule" id="PRU00221"/>
    </source>
</evidence>
<dbReference type="InterPro" id="IPR015943">
    <property type="entry name" value="WD40/YVTN_repeat-like_dom_sf"/>
</dbReference>
<keyword evidence="4 7" id="KW-0493">Microtubule</keyword>
<organism evidence="11 12">
    <name type="scientific">Bemisia tabaci</name>
    <name type="common">Sweetpotato whitefly</name>
    <name type="synonym">Aleurodes tabaci</name>
    <dbReference type="NCBI Taxonomy" id="7038"/>
    <lineage>
        <taxon>Eukaryota</taxon>
        <taxon>Metazoa</taxon>
        <taxon>Ecdysozoa</taxon>
        <taxon>Arthropoda</taxon>
        <taxon>Hexapoda</taxon>
        <taxon>Insecta</taxon>
        <taxon>Pterygota</taxon>
        <taxon>Neoptera</taxon>
        <taxon>Paraneoptera</taxon>
        <taxon>Hemiptera</taxon>
        <taxon>Sternorrhyncha</taxon>
        <taxon>Aleyrodoidea</taxon>
        <taxon>Aleyrodidae</taxon>
        <taxon>Aleyrodinae</taxon>
        <taxon>Bemisia</taxon>
    </lineage>
</organism>
<keyword evidence="5" id="KW-0677">Repeat</keyword>
<evidence type="ECO:0000256" key="3">
    <source>
        <dbReference type="ARBA" id="ARBA00022574"/>
    </source>
</evidence>
<gene>
    <name evidence="7" type="primary">KATNB1</name>
    <name evidence="11" type="ORF">BEMITA_LOCUS9413</name>
</gene>
<dbReference type="PROSITE" id="PS00678">
    <property type="entry name" value="WD_REPEATS_1"/>
    <property type="match status" value="4"/>
</dbReference>
<proteinExistence type="inferred from homology"/>
<name>A0A9P0G2H3_BEMTA</name>
<comment type="function">
    <text evidence="7">Participates in a complex which severs microtubules in an ATP-dependent manner. May act to target the enzymatic subunit of this complex to sites of action such as the centrosome. Microtubule severing may promote rapid reorganization of cellular microtubule arrays and the release of microtubules from the centrosome following nucleation.</text>
</comment>
<dbReference type="InterPro" id="IPR020472">
    <property type="entry name" value="WD40_PAC1"/>
</dbReference>
<keyword evidence="6 7" id="KW-0206">Cytoskeleton</keyword>
<dbReference type="HAMAP" id="MF_03022">
    <property type="entry name" value="Katanin_p80_B1"/>
    <property type="match status" value="1"/>
</dbReference>
<dbReference type="PROSITE" id="PS50082">
    <property type="entry name" value="WD_REPEATS_2"/>
    <property type="match status" value="5"/>
</dbReference>
<evidence type="ECO:0000256" key="2">
    <source>
        <dbReference type="ARBA" id="ARBA00022490"/>
    </source>
</evidence>
<dbReference type="GO" id="GO:0051013">
    <property type="term" value="P:microtubule severing"/>
    <property type="evidence" value="ECO:0007669"/>
    <property type="project" value="UniProtKB-UniRule"/>
</dbReference>
<dbReference type="Pfam" id="PF13925">
    <property type="entry name" value="Katanin_con80"/>
    <property type="match status" value="1"/>
</dbReference>
<feature type="repeat" description="WD" evidence="8">
    <location>
        <begin position="182"/>
        <end position="223"/>
    </location>
</feature>
<comment type="subcellular location">
    <subcellularLocation>
        <location evidence="1 7">Cytoplasm</location>
        <location evidence="1 7">Cytoskeleton</location>
    </subcellularLocation>
    <subcellularLocation>
        <location evidence="7">Cytoplasm</location>
    </subcellularLocation>
    <subcellularLocation>
        <location evidence="7">Cytoplasm</location>
        <location evidence="7">Cytoskeleton</location>
        <location evidence="7">Microtubule organizing center</location>
        <location evidence="7">Centrosome</location>
    </subcellularLocation>
    <subcellularLocation>
        <location evidence="7">Cytoplasm</location>
        <location evidence="7">Cytoskeleton</location>
        <location evidence="7">Spindle pole</location>
    </subcellularLocation>
    <subcellularLocation>
        <location evidence="7">Cytoplasm</location>
        <location evidence="7">Cytoskeleton</location>
        <location evidence="7">Spindle</location>
    </subcellularLocation>
    <text evidence="7">Predominantly cytoplasmic. Localized to the interphase centrosome and mitotic spindle poles.</text>
</comment>
<comment type="subunit">
    <text evidence="7">Interacts with KATNA1. This interaction enhances the microtubule binding and severing activity of KATNA1 and also targets this activity to the centrosome.</text>
</comment>
<feature type="compositionally biased region" description="Low complexity" evidence="9">
    <location>
        <begin position="479"/>
        <end position="491"/>
    </location>
</feature>
<feature type="compositionally biased region" description="Acidic residues" evidence="9">
    <location>
        <begin position="345"/>
        <end position="355"/>
    </location>
</feature>
<comment type="similarity">
    <text evidence="7">Belongs to the WD repeat KATNB1 family.</text>
</comment>
<dbReference type="GO" id="GO:0005737">
    <property type="term" value="C:cytoplasm"/>
    <property type="evidence" value="ECO:0007669"/>
    <property type="project" value="UniProtKB-SubCell"/>
</dbReference>
<dbReference type="GO" id="GO:0007019">
    <property type="term" value="P:microtubule depolymerization"/>
    <property type="evidence" value="ECO:0007669"/>
    <property type="project" value="TreeGrafter"/>
</dbReference>
<dbReference type="Pfam" id="PF00400">
    <property type="entry name" value="WD40"/>
    <property type="match status" value="5"/>
</dbReference>
<dbReference type="GO" id="GO:0005813">
    <property type="term" value="C:centrosome"/>
    <property type="evidence" value="ECO:0007669"/>
    <property type="project" value="UniProtKB-SubCell"/>
</dbReference>
<feature type="compositionally biased region" description="Polar residues" evidence="9">
    <location>
        <begin position="397"/>
        <end position="409"/>
    </location>
</feature>
<sequence length="794" mass="87326">MEVAQRSWRLVEFTAHTAPVNCLALGHKSGRVLVTGGDDKKVNLWAVGKENCIMSLSGHGTPIETVRFSSSEDMVCAGSRDGVLKVWDLEAAKIVRTLIGHQDCMKSVDFHPYAEFLASGSVDSTIKLWDIRKKGCIFTYRGHIGSVNSVKFSPDGQWIASGGEDSTVKIWDLRTGSVLHDFIKHDGPVLSVEYHPHEFLLASSSTDKTVHFWDLDKFTSISATEKQAHASRCIRFSEGGECLFAGACDTLNVFGWEPLRSLDTVFTQWSKIRDISTVGSQLIGAGYQAEGVMIYVVDLAKVCPIGKPLPPASPFAHGMSIRKSFNKQKPAPKSTAVKHQKAIEENETEPEDENLADIPDVNNYEAVFCPNRTLNRSPPPNEELFTPPGNITELNAPAQTSLHSGSQLAAETEEEYYEETEPSPKDHAPKSIYVSKNKLSSSSEVMSPVSSSICHTVSTLTSGMTHTAPGQNHSSMPASLNSLSPTSSSDHSFSRLGSANHADSSKEARSQSYDDPSKVCNFESSPSEPAISNSARKVGNGIGVKVSNNHKPELPPKPKYQLSVKQHQNNAKNIMMKPAKRPGAGEDDNIEYIPMTGDTPVGLEPNEFLPKRGSGGQLSEAEVISSVMRGHEDMMRVLISRQRNLQIIFSVWHTKDLKSAVEMATDMNDLSVVVDLLSALTRKPNLWSLDLCNLLLPSIRELLQSKYETYVTVGCDALRLILRNFSSVIRNNVQWSCPTIGVDITKEERYNKCKGCHNQLVSIRAFLLKRQTVQGKLGQMFRELVILLEAIDAT</sequence>
<evidence type="ECO:0000256" key="7">
    <source>
        <dbReference type="HAMAP-Rule" id="MF_03022"/>
    </source>
</evidence>
<evidence type="ECO:0000256" key="5">
    <source>
        <dbReference type="ARBA" id="ARBA00022737"/>
    </source>
</evidence>
<feature type="region of interest" description="Disordered" evidence="9">
    <location>
        <begin position="462"/>
        <end position="536"/>
    </location>
</feature>
<dbReference type="InterPro" id="IPR028021">
    <property type="entry name" value="Katanin_C-terminal"/>
</dbReference>
<feature type="repeat" description="WD" evidence="8">
    <location>
        <begin position="98"/>
        <end position="139"/>
    </location>
</feature>
<feature type="compositionally biased region" description="Polar residues" evidence="9">
    <location>
        <begin position="522"/>
        <end position="535"/>
    </location>
</feature>